<organism evidence="3 4">
    <name type="scientific">Nocardioides aromaticivorans</name>
    <dbReference type="NCBI Taxonomy" id="200618"/>
    <lineage>
        <taxon>Bacteria</taxon>
        <taxon>Bacillati</taxon>
        <taxon>Actinomycetota</taxon>
        <taxon>Actinomycetes</taxon>
        <taxon>Propionibacteriales</taxon>
        <taxon>Nocardioidaceae</taxon>
        <taxon>Nocardioides</taxon>
    </lineage>
</organism>
<dbReference type="InterPro" id="IPR022002">
    <property type="entry name" value="ChsH2_Znr"/>
</dbReference>
<name>A0A7Z0CNL1_9ACTN</name>
<dbReference type="RefSeq" id="WP_179648964.1">
    <property type="nucleotide sequence ID" value="NZ_JACBZM010000001.1"/>
</dbReference>
<accession>A0A7Z0CNL1</accession>
<evidence type="ECO:0000259" key="1">
    <source>
        <dbReference type="Pfam" id="PF01796"/>
    </source>
</evidence>
<dbReference type="Proteomes" id="UP000562045">
    <property type="component" value="Unassembled WGS sequence"/>
</dbReference>
<dbReference type="InterPro" id="IPR052513">
    <property type="entry name" value="Thioester_dehydratase-like"/>
</dbReference>
<proteinExistence type="predicted"/>
<feature type="domain" description="ChsH2 C-terminal OB-fold" evidence="1">
    <location>
        <begin position="43"/>
        <end position="112"/>
    </location>
</feature>
<evidence type="ECO:0000313" key="3">
    <source>
        <dbReference type="EMBL" id="NYI45298.1"/>
    </source>
</evidence>
<dbReference type="PANTHER" id="PTHR34075">
    <property type="entry name" value="BLR3430 PROTEIN"/>
    <property type="match status" value="1"/>
</dbReference>
<dbReference type="Pfam" id="PF12172">
    <property type="entry name" value="zf-ChsH2"/>
    <property type="match status" value="1"/>
</dbReference>
<reference evidence="3 4" key="1">
    <citation type="submission" date="2020-07" db="EMBL/GenBank/DDBJ databases">
        <title>Sequencing the genomes of 1000 actinobacteria strains.</title>
        <authorList>
            <person name="Klenk H.-P."/>
        </authorList>
    </citation>
    <scope>NUCLEOTIDE SEQUENCE [LARGE SCALE GENOMIC DNA]</scope>
    <source>
        <strain evidence="3 4">DSM 15131</strain>
    </source>
</reference>
<dbReference type="SUPFAM" id="SSF50249">
    <property type="entry name" value="Nucleic acid-binding proteins"/>
    <property type="match status" value="1"/>
</dbReference>
<dbReference type="AlphaFoldDB" id="A0A7Z0CNL1"/>
<dbReference type="PANTHER" id="PTHR34075:SF5">
    <property type="entry name" value="BLR3430 PROTEIN"/>
    <property type="match status" value="1"/>
</dbReference>
<evidence type="ECO:0000259" key="2">
    <source>
        <dbReference type="Pfam" id="PF12172"/>
    </source>
</evidence>
<dbReference type="InterPro" id="IPR002878">
    <property type="entry name" value="ChsH2_C"/>
</dbReference>
<dbReference type="Pfam" id="PF01796">
    <property type="entry name" value="OB_ChsH2_C"/>
    <property type="match status" value="1"/>
</dbReference>
<comment type="caution">
    <text evidence="3">The sequence shown here is derived from an EMBL/GenBank/DDBJ whole genome shotgun (WGS) entry which is preliminary data.</text>
</comment>
<evidence type="ECO:0000313" key="4">
    <source>
        <dbReference type="Proteomes" id="UP000562045"/>
    </source>
</evidence>
<sequence length="138" mass="14415">MTVDTTVPEAPTLRGSRCTECGNVAFPEATGCQRCGGTRLSSVDLAGRGTVWAHTVQRFAPKSPPYVPPAEGFTPFAVGYVELPDGVKVEAVLEATTVDDPAELAGAEVTLVAVDPVPRFATDPWLRSSGRTAEGAGR</sequence>
<protein>
    <submittedName>
        <fullName evidence="3">Putative OB-fold protein</fullName>
    </submittedName>
</protein>
<feature type="domain" description="ChsH2 rubredoxin-like zinc ribbon" evidence="2">
    <location>
        <begin position="11"/>
        <end position="40"/>
    </location>
</feature>
<dbReference type="InterPro" id="IPR012340">
    <property type="entry name" value="NA-bd_OB-fold"/>
</dbReference>
<gene>
    <name evidence="3" type="ORF">BJ993_002378</name>
</gene>
<dbReference type="EMBL" id="JACBZM010000001">
    <property type="protein sequence ID" value="NYI45298.1"/>
    <property type="molecule type" value="Genomic_DNA"/>
</dbReference>